<dbReference type="OrthoDB" id="1122272at2"/>
<evidence type="ECO:0000256" key="10">
    <source>
        <dbReference type="ARBA" id="ARBA00029409"/>
    </source>
</evidence>
<organism evidence="14 15">
    <name type="scientific">Draconibacterium sediminis</name>
    <dbReference type="NCBI Taxonomy" id="1544798"/>
    <lineage>
        <taxon>Bacteria</taxon>
        <taxon>Pseudomonadati</taxon>
        <taxon>Bacteroidota</taxon>
        <taxon>Bacteroidia</taxon>
        <taxon>Marinilabiliales</taxon>
        <taxon>Prolixibacteraceae</taxon>
        <taxon>Draconibacterium</taxon>
    </lineage>
</organism>
<dbReference type="NCBIfam" id="TIGR01498">
    <property type="entry name" value="folK"/>
    <property type="match status" value="1"/>
</dbReference>
<evidence type="ECO:0000256" key="4">
    <source>
        <dbReference type="ARBA" id="ARBA00016218"/>
    </source>
</evidence>
<dbReference type="UniPathway" id="UPA00077">
    <property type="reaction ID" value="UER00155"/>
</dbReference>
<keyword evidence="5" id="KW-0808">Transferase</keyword>
<dbReference type="GO" id="GO:0005524">
    <property type="term" value="F:ATP binding"/>
    <property type="evidence" value="ECO:0007669"/>
    <property type="project" value="UniProtKB-KW"/>
</dbReference>
<dbReference type="GO" id="GO:0003848">
    <property type="term" value="F:2-amino-4-hydroxy-6-hydroxymethyldihydropteridine diphosphokinase activity"/>
    <property type="evidence" value="ECO:0007669"/>
    <property type="project" value="UniProtKB-EC"/>
</dbReference>
<dbReference type="PANTHER" id="PTHR43071:SF1">
    <property type="entry name" value="2-AMINO-4-HYDROXY-6-HYDROXYMETHYLDIHYDROPTERIDINE PYROPHOSPHOKINASE"/>
    <property type="match status" value="1"/>
</dbReference>
<keyword evidence="6" id="KW-0547">Nucleotide-binding</keyword>
<comment type="function">
    <text evidence="10">Catalyzes the transfer of pyrophosphate from adenosine triphosphate (ATP) to 6-hydroxymethyl-7,8-dihydropterin, an enzymatic step in folate biosynthesis pathway.</text>
</comment>
<dbReference type="GO" id="GO:0016301">
    <property type="term" value="F:kinase activity"/>
    <property type="evidence" value="ECO:0007669"/>
    <property type="project" value="UniProtKB-KW"/>
</dbReference>
<reference evidence="14 15" key="1">
    <citation type="submission" date="2014-09" db="EMBL/GenBank/DDBJ databases">
        <title>Draft Genome Sequence of Draconibacterium sp. JN14CK-3.</title>
        <authorList>
            <person name="Dong C."/>
            <person name="Lai Q."/>
            <person name="Shao Z."/>
        </authorList>
    </citation>
    <scope>NUCLEOTIDE SEQUENCE [LARGE SCALE GENOMIC DNA]</scope>
    <source>
        <strain evidence="14 15">JN14CK-3</strain>
    </source>
</reference>
<protein>
    <recommendedName>
        <fullName evidence="4">2-amino-4-hydroxy-6-hydroxymethyldihydropteridine pyrophosphokinase</fullName>
        <ecNumber evidence="3">2.7.6.3</ecNumber>
    </recommendedName>
    <alternativeName>
        <fullName evidence="11">6-hydroxymethyl-7,8-dihydropterin pyrophosphokinase</fullName>
    </alternativeName>
    <alternativeName>
        <fullName evidence="12">7,8-dihydro-6-hydroxymethylpterin-pyrophosphokinase</fullName>
    </alternativeName>
</protein>
<keyword evidence="9" id="KW-0289">Folate biosynthesis</keyword>
<evidence type="ECO:0000256" key="6">
    <source>
        <dbReference type="ARBA" id="ARBA00022741"/>
    </source>
</evidence>
<evidence type="ECO:0000256" key="9">
    <source>
        <dbReference type="ARBA" id="ARBA00022909"/>
    </source>
</evidence>
<keyword evidence="15" id="KW-1185">Reference proteome</keyword>
<comment type="similarity">
    <text evidence="2">Belongs to the HPPK family.</text>
</comment>
<feature type="domain" description="7,8-dihydro-6-hydroxymethylpterin-pyrophosphokinase" evidence="13">
    <location>
        <begin position="5"/>
        <end position="118"/>
    </location>
</feature>
<proteinExistence type="inferred from homology"/>
<keyword evidence="8" id="KW-0067">ATP-binding</keyword>
<dbReference type="EMBL" id="JRHC01000001">
    <property type="protein sequence ID" value="KJF44382.1"/>
    <property type="molecule type" value="Genomic_DNA"/>
</dbReference>
<dbReference type="EC" id="2.7.6.3" evidence="3"/>
<name>A0A0D8JBU2_9BACT</name>
<evidence type="ECO:0000256" key="5">
    <source>
        <dbReference type="ARBA" id="ARBA00022679"/>
    </source>
</evidence>
<gene>
    <name evidence="14" type="ORF">LH29_02460</name>
</gene>
<evidence type="ECO:0000256" key="3">
    <source>
        <dbReference type="ARBA" id="ARBA00013253"/>
    </source>
</evidence>
<dbReference type="InterPro" id="IPR000550">
    <property type="entry name" value="Hppk"/>
</dbReference>
<evidence type="ECO:0000313" key="14">
    <source>
        <dbReference type="EMBL" id="KJF44382.1"/>
    </source>
</evidence>
<comment type="pathway">
    <text evidence="1">Cofactor biosynthesis; tetrahydrofolate biosynthesis; 2-amino-4-hydroxy-6-hydroxymethyl-7,8-dihydropteridine diphosphate from 7,8-dihydroneopterin triphosphate: step 4/4.</text>
</comment>
<dbReference type="Proteomes" id="UP000032544">
    <property type="component" value="Unassembled WGS sequence"/>
</dbReference>
<evidence type="ECO:0000256" key="12">
    <source>
        <dbReference type="ARBA" id="ARBA00033413"/>
    </source>
</evidence>
<evidence type="ECO:0000256" key="7">
    <source>
        <dbReference type="ARBA" id="ARBA00022777"/>
    </source>
</evidence>
<dbReference type="PANTHER" id="PTHR43071">
    <property type="entry name" value="2-AMINO-4-HYDROXY-6-HYDROXYMETHYLDIHYDROPTERIDINE PYROPHOSPHOKINASE"/>
    <property type="match status" value="1"/>
</dbReference>
<accession>A0A0D8JBU2</accession>
<dbReference type="Gene3D" id="3.30.70.560">
    <property type="entry name" value="7,8-Dihydro-6-hydroxymethylpterin-pyrophosphokinase HPPK"/>
    <property type="match status" value="1"/>
</dbReference>
<dbReference type="STRING" id="1544798.LH29_02460"/>
<evidence type="ECO:0000256" key="1">
    <source>
        <dbReference type="ARBA" id="ARBA00005051"/>
    </source>
</evidence>
<dbReference type="InterPro" id="IPR035907">
    <property type="entry name" value="Hppk_sf"/>
</dbReference>
<evidence type="ECO:0000256" key="8">
    <source>
        <dbReference type="ARBA" id="ARBA00022840"/>
    </source>
</evidence>
<evidence type="ECO:0000259" key="13">
    <source>
        <dbReference type="Pfam" id="PF01288"/>
    </source>
</evidence>
<keyword evidence="7" id="KW-0418">Kinase</keyword>
<dbReference type="GO" id="GO:0046654">
    <property type="term" value="P:tetrahydrofolate biosynthetic process"/>
    <property type="evidence" value="ECO:0007669"/>
    <property type="project" value="UniProtKB-UniPathway"/>
</dbReference>
<evidence type="ECO:0000256" key="2">
    <source>
        <dbReference type="ARBA" id="ARBA00005810"/>
    </source>
</evidence>
<dbReference type="Pfam" id="PF01288">
    <property type="entry name" value="HPPK"/>
    <property type="match status" value="1"/>
</dbReference>
<evidence type="ECO:0000313" key="15">
    <source>
        <dbReference type="Proteomes" id="UP000032544"/>
    </source>
</evidence>
<evidence type="ECO:0000256" key="11">
    <source>
        <dbReference type="ARBA" id="ARBA00029766"/>
    </source>
</evidence>
<dbReference type="GO" id="GO:0046656">
    <property type="term" value="P:folic acid biosynthetic process"/>
    <property type="evidence" value="ECO:0007669"/>
    <property type="project" value="UniProtKB-KW"/>
</dbReference>
<dbReference type="RefSeq" id="WP_045025933.1">
    <property type="nucleotide sequence ID" value="NZ_JRHC01000001.1"/>
</dbReference>
<dbReference type="AlphaFoldDB" id="A0A0D8JBU2"/>
<comment type="caution">
    <text evidence="14">The sequence shown here is derived from an EMBL/GenBank/DDBJ whole genome shotgun (WGS) entry which is preliminary data.</text>
</comment>
<sequence>MNIVIIGIGSNINPDENIAKMIEILNEEVTVLEVSSMIKTKPIGIKYQADFTNGAVKVCTRLTEPELKKLLKQIEDRMGRDRTGPKFGPRCIDLDIAVWNGEVVDEDYYTRDFLRNSVEELGGVAKK</sequence>
<dbReference type="SUPFAM" id="SSF55083">
    <property type="entry name" value="6-hydroxymethyl-7,8-dihydropterin pyrophosphokinase, HPPK"/>
    <property type="match status" value="1"/>
</dbReference>
<dbReference type="CDD" id="cd00483">
    <property type="entry name" value="HPPK"/>
    <property type="match status" value="1"/>
</dbReference>